<dbReference type="EMBL" id="MNCJ02000322">
    <property type="protein sequence ID" value="KAF5797443.1"/>
    <property type="molecule type" value="Genomic_DNA"/>
</dbReference>
<comment type="subcellular location">
    <subcellularLocation>
        <location evidence="1">Cell membrane</location>
    </subcellularLocation>
</comment>
<dbReference type="Gramene" id="mRNA:HanXRQr2_Chr07g0280621">
    <property type="protein sequence ID" value="CDS:HanXRQr2_Chr07g0280621.1"/>
    <property type="gene ID" value="HanXRQr2_Chr07g0280621"/>
</dbReference>
<keyword evidence="3" id="KW-0433">Leucine-rich repeat</keyword>
<keyword evidence="5" id="KW-0677">Repeat</keyword>
<dbReference type="GO" id="GO:0004650">
    <property type="term" value="F:polygalacturonase activity"/>
    <property type="evidence" value="ECO:0007669"/>
    <property type="project" value="UniProtKB-EC"/>
</dbReference>
<dbReference type="GO" id="GO:0005886">
    <property type="term" value="C:plasma membrane"/>
    <property type="evidence" value="ECO:0007669"/>
    <property type="project" value="UniProtKB-SubCell"/>
</dbReference>
<dbReference type="Proteomes" id="UP000215914">
    <property type="component" value="Unassembled WGS sequence"/>
</dbReference>
<organism evidence="7 8">
    <name type="scientific">Helianthus annuus</name>
    <name type="common">Common sunflower</name>
    <dbReference type="NCBI Taxonomy" id="4232"/>
    <lineage>
        <taxon>Eukaryota</taxon>
        <taxon>Viridiplantae</taxon>
        <taxon>Streptophyta</taxon>
        <taxon>Embryophyta</taxon>
        <taxon>Tracheophyta</taxon>
        <taxon>Spermatophyta</taxon>
        <taxon>Magnoliopsida</taxon>
        <taxon>eudicotyledons</taxon>
        <taxon>Gunneridae</taxon>
        <taxon>Pentapetalae</taxon>
        <taxon>asterids</taxon>
        <taxon>campanulids</taxon>
        <taxon>Asterales</taxon>
        <taxon>Asteraceae</taxon>
        <taxon>Asteroideae</taxon>
        <taxon>Heliantheae alliance</taxon>
        <taxon>Heliantheae</taxon>
        <taxon>Helianthus</taxon>
    </lineage>
</organism>
<dbReference type="PANTHER" id="PTHR48059:SF30">
    <property type="entry name" value="OS06G0587000 PROTEIN"/>
    <property type="match status" value="1"/>
</dbReference>
<proteinExistence type="predicted"/>
<dbReference type="AlphaFoldDB" id="A0A9K3IIC8"/>
<keyword evidence="8" id="KW-1185">Reference proteome</keyword>
<dbReference type="EC" id="3.2.1.15" evidence="7"/>
<evidence type="ECO:0000256" key="5">
    <source>
        <dbReference type="ARBA" id="ARBA00022737"/>
    </source>
</evidence>
<protein>
    <submittedName>
        <fullName evidence="7">Polygalacturonase</fullName>
        <ecNumber evidence="7">3.2.1.15</ecNumber>
    </submittedName>
</protein>
<keyword evidence="7" id="KW-0378">Hydrolase</keyword>
<keyword evidence="4" id="KW-0732">Signal</keyword>
<comment type="caution">
    <text evidence="7">The sequence shown here is derived from an EMBL/GenBank/DDBJ whole genome shotgun (WGS) entry which is preliminary data.</text>
</comment>
<name>A0A9K3IIC8_HELAN</name>
<accession>A0A9K3IIC8</accession>
<dbReference type="FunFam" id="3.80.10.10:FF:000299">
    <property type="entry name" value="Piriformospora indica-insensitive protein 2"/>
    <property type="match status" value="1"/>
</dbReference>
<keyword evidence="6" id="KW-0472">Membrane</keyword>
<evidence type="ECO:0000256" key="3">
    <source>
        <dbReference type="ARBA" id="ARBA00022614"/>
    </source>
</evidence>
<dbReference type="InterPro" id="IPR001611">
    <property type="entry name" value="Leu-rich_rpt"/>
</dbReference>
<dbReference type="SUPFAM" id="SSF52058">
    <property type="entry name" value="L domain-like"/>
    <property type="match status" value="1"/>
</dbReference>
<dbReference type="InterPro" id="IPR032675">
    <property type="entry name" value="LRR_dom_sf"/>
</dbReference>
<evidence type="ECO:0000256" key="6">
    <source>
        <dbReference type="ARBA" id="ARBA00023136"/>
    </source>
</evidence>
<dbReference type="Gene3D" id="3.80.10.10">
    <property type="entry name" value="Ribonuclease Inhibitor"/>
    <property type="match status" value="1"/>
</dbReference>
<evidence type="ECO:0000313" key="8">
    <source>
        <dbReference type="Proteomes" id="UP000215914"/>
    </source>
</evidence>
<keyword evidence="2" id="KW-1003">Cell membrane</keyword>
<evidence type="ECO:0000256" key="1">
    <source>
        <dbReference type="ARBA" id="ARBA00004236"/>
    </source>
</evidence>
<evidence type="ECO:0000313" key="7">
    <source>
        <dbReference type="EMBL" id="KAF5797443.1"/>
    </source>
</evidence>
<reference evidence="7" key="2">
    <citation type="submission" date="2020-06" db="EMBL/GenBank/DDBJ databases">
        <title>Helianthus annuus Genome sequencing and assembly Release 2.</title>
        <authorList>
            <person name="Gouzy J."/>
            <person name="Langlade N."/>
            <person name="Munos S."/>
        </authorList>
    </citation>
    <scope>NUCLEOTIDE SEQUENCE</scope>
    <source>
        <tissue evidence="7">Leaves</tissue>
    </source>
</reference>
<keyword evidence="7" id="KW-0326">Glycosidase</keyword>
<dbReference type="PANTHER" id="PTHR48059">
    <property type="entry name" value="POLYGALACTURONASE INHIBITOR 1"/>
    <property type="match status" value="1"/>
</dbReference>
<reference evidence="7" key="1">
    <citation type="journal article" date="2017" name="Nature">
        <title>The sunflower genome provides insights into oil metabolism, flowering and Asterid evolution.</title>
        <authorList>
            <person name="Badouin H."/>
            <person name="Gouzy J."/>
            <person name="Grassa C.J."/>
            <person name="Murat F."/>
            <person name="Staton S.E."/>
            <person name="Cottret L."/>
            <person name="Lelandais-Briere C."/>
            <person name="Owens G.L."/>
            <person name="Carrere S."/>
            <person name="Mayjonade B."/>
            <person name="Legrand L."/>
            <person name="Gill N."/>
            <person name="Kane N.C."/>
            <person name="Bowers J.E."/>
            <person name="Hubner S."/>
            <person name="Bellec A."/>
            <person name="Berard A."/>
            <person name="Berges H."/>
            <person name="Blanchet N."/>
            <person name="Boniface M.C."/>
            <person name="Brunel D."/>
            <person name="Catrice O."/>
            <person name="Chaidir N."/>
            <person name="Claudel C."/>
            <person name="Donnadieu C."/>
            <person name="Faraut T."/>
            <person name="Fievet G."/>
            <person name="Helmstetter N."/>
            <person name="King M."/>
            <person name="Knapp S.J."/>
            <person name="Lai Z."/>
            <person name="Le Paslier M.C."/>
            <person name="Lippi Y."/>
            <person name="Lorenzon L."/>
            <person name="Mandel J.R."/>
            <person name="Marage G."/>
            <person name="Marchand G."/>
            <person name="Marquand E."/>
            <person name="Bret-Mestries E."/>
            <person name="Morien E."/>
            <person name="Nambeesan S."/>
            <person name="Nguyen T."/>
            <person name="Pegot-Espagnet P."/>
            <person name="Pouilly N."/>
            <person name="Raftis F."/>
            <person name="Sallet E."/>
            <person name="Schiex T."/>
            <person name="Thomas J."/>
            <person name="Vandecasteele C."/>
            <person name="Vares D."/>
            <person name="Vear F."/>
            <person name="Vautrin S."/>
            <person name="Crespi M."/>
            <person name="Mangin B."/>
            <person name="Burke J.M."/>
            <person name="Salse J."/>
            <person name="Munos S."/>
            <person name="Vincourt P."/>
            <person name="Rieseberg L.H."/>
            <person name="Langlade N.B."/>
        </authorList>
    </citation>
    <scope>NUCLEOTIDE SEQUENCE</scope>
    <source>
        <tissue evidence="7">Leaves</tissue>
    </source>
</reference>
<dbReference type="Pfam" id="PF00560">
    <property type="entry name" value="LRR_1"/>
    <property type="match status" value="4"/>
</dbReference>
<evidence type="ECO:0000256" key="2">
    <source>
        <dbReference type="ARBA" id="ARBA00022475"/>
    </source>
</evidence>
<sequence length="193" mass="22071">MLVIQYHYSRDIVHRGKRSNLIWNNKAKIIPQCSLKHISMPYCGISCKIPEWVSSHIDLFYLDLSGNRLEGGFPDWLAERNIQIISLSDNILSGSIPSRLFEFVDLLYLDLSQNNFSGELPKNLGNAKSIKVLSLSENKFTGQIPVSISRMDTLKYLDLSINLRSGLSFPVCHITISMVRSQRSFLKEYDLFI</sequence>
<evidence type="ECO:0000256" key="4">
    <source>
        <dbReference type="ARBA" id="ARBA00022729"/>
    </source>
</evidence>
<gene>
    <name evidence="7" type="ORF">HanXRQr2_Chr07g0280621</name>
</gene>
<dbReference type="InterPro" id="IPR051848">
    <property type="entry name" value="PGIP"/>
</dbReference>